<name>A0A2A9P8P0_OPHUN</name>
<reference evidence="4 5" key="2">
    <citation type="journal article" date="2017" name="Sci. Rep.">
        <title>Ant-infecting Ophiocordyceps genomes reveal a high diversity of potential behavioral manipulation genes and a possible major role for enterotoxins.</title>
        <authorList>
            <person name="de Bekker C."/>
            <person name="Ohm R.A."/>
            <person name="Evans H.C."/>
            <person name="Brachmann A."/>
            <person name="Hughes D.P."/>
        </authorList>
    </citation>
    <scope>NUCLEOTIDE SEQUENCE [LARGE SCALE GENOMIC DNA]</scope>
    <source>
        <strain evidence="4 5">SC16a</strain>
    </source>
</reference>
<dbReference type="InterPro" id="IPR027417">
    <property type="entry name" value="P-loop_NTPase"/>
</dbReference>
<dbReference type="STRING" id="268505.A0A2A9P8P0"/>
<dbReference type="OrthoDB" id="9995306at2759"/>
<feature type="region of interest" description="Disordered" evidence="3">
    <location>
        <begin position="37"/>
        <end position="56"/>
    </location>
</feature>
<dbReference type="CDD" id="cd19495">
    <property type="entry name" value="Elp6"/>
    <property type="match status" value="1"/>
</dbReference>
<dbReference type="PANTHER" id="PTHR16184">
    <property type="entry name" value="ELONGATOR COMPLEX PROTEIN 6"/>
    <property type="match status" value="1"/>
</dbReference>
<evidence type="ECO:0000256" key="3">
    <source>
        <dbReference type="SAM" id="MobiDB-lite"/>
    </source>
</evidence>
<dbReference type="InterPro" id="IPR018627">
    <property type="entry name" value="ELP6"/>
</dbReference>
<comment type="similarity">
    <text evidence="2">Belongs to the ELP6 family.</text>
</comment>
<organism evidence="4 5">
    <name type="scientific">Ophiocordyceps unilateralis</name>
    <name type="common">Zombie-ant fungus</name>
    <name type="synonym">Torrubia unilateralis</name>
    <dbReference type="NCBI Taxonomy" id="268505"/>
    <lineage>
        <taxon>Eukaryota</taxon>
        <taxon>Fungi</taxon>
        <taxon>Dikarya</taxon>
        <taxon>Ascomycota</taxon>
        <taxon>Pezizomycotina</taxon>
        <taxon>Sordariomycetes</taxon>
        <taxon>Hypocreomycetidae</taxon>
        <taxon>Hypocreales</taxon>
        <taxon>Ophiocordycipitaceae</taxon>
        <taxon>Ophiocordyceps</taxon>
    </lineage>
</organism>
<accession>A0A2A9P8P0</accession>
<evidence type="ECO:0000256" key="1">
    <source>
        <dbReference type="ARBA" id="ARBA00005043"/>
    </source>
</evidence>
<dbReference type="PANTHER" id="PTHR16184:SF6">
    <property type="entry name" value="ELONGATOR COMPLEX PROTEIN 6"/>
    <property type="match status" value="1"/>
</dbReference>
<dbReference type="GO" id="GO:0033588">
    <property type="term" value="C:elongator holoenzyme complex"/>
    <property type="evidence" value="ECO:0007669"/>
    <property type="project" value="InterPro"/>
</dbReference>
<dbReference type="GO" id="GO:0002098">
    <property type="term" value="P:tRNA wobble uridine modification"/>
    <property type="evidence" value="ECO:0007669"/>
    <property type="project" value="InterPro"/>
</dbReference>
<evidence type="ECO:0000256" key="2">
    <source>
        <dbReference type="ARBA" id="ARBA00008837"/>
    </source>
</evidence>
<evidence type="ECO:0000313" key="5">
    <source>
        <dbReference type="Proteomes" id="UP000037136"/>
    </source>
</evidence>
<evidence type="ECO:0008006" key="6">
    <source>
        <dbReference type="Google" id="ProtNLM"/>
    </source>
</evidence>
<gene>
    <name evidence="4" type="ORF">XA68_15305</name>
</gene>
<protein>
    <recommendedName>
        <fullName evidence="6">Elongator complex protein 5</fullName>
    </recommendedName>
</protein>
<dbReference type="UniPathway" id="UPA00988"/>
<dbReference type="AlphaFoldDB" id="A0A2A9P8P0"/>
<evidence type="ECO:0000313" key="4">
    <source>
        <dbReference type="EMBL" id="PFH57262.1"/>
    </source>
</evidence>
<keyword evidence="5" id="KW-1185">Reference proteome</keyword>
<dbReference type="Gene3D" id="3.40.50.300">
    <property type="entry name" value="P-loop containing nucleotide triphosphate hydrolases"/>
    <property type="match status" value="1"/>
</dbReference>
<dbReference type="EMBL" id="LAZP02000433">
    <property type="protein sequence ID" value="PFH57262.1"/>
    <property type="molecule type" value="Genomic_DNA"/>
</dbReference>
<sequence length="308" mass="33277">MSIPAPPPPPFTPMPGPHPLTYLSIYLSILSYRSSPPPPPAPHISKNPSINHTQQTESKGHALVLLTSVLGATTNWLVLRWLHAQLSSSSAEEPAAVVLVSFMRDGAFWREGAAKLGLDLEAMRRRRRFAFVDGLTGLFVSPPENGPPDRILDSADLAAVMAGITAALDKDIDVAPRTVLIIDQIDALVATTGLASQAVQSALLPLRERVDTTVLTLAADDPLIHTQTTRLEREHASLVLSHAHAARTVVALRRLDSGPAPDVSGVIRISSRRRHPFDGQDDVPLPPDAEYLYHVAADWSVTVFERGA</sequence>
<comment type="pathway">
    <text evidence="1">tRNA modification; 5-methoxycarbonylmethyl-2-thiouridine-tRNA biosynthesis.</text>
</comment>
<proteinExistence type="inferred from homology"/>
<dbReference type="Pfam" id="PF09807">
    <property type="entry name" value="ELP6"/>
    <property type="match status" value="1"/>
</dbReference>
<comment type="caution">
    <text evidence="4">The sequence shown here is derived from an EMBL/GenBank/DDBJ whole genome shotgun (WGS) entry which is preliminary data.</text>
</comment>
<dbReference type="Proteomes" id="UP000037136">
    <property type="component" value="Unassembled WGS sequence"/>
</dbReference>
<reference evidence="4 5" key="1">
    <citation type="journal article" date="2015" name="BMC Genomics">
        <title>Gene expression during zombie ant biting behavior reflects the complexity underlying fungal parasitic behavioral manipulation.</title>
        <authorList>
            <person name="de Bekker C."/>
            <person name="Ohm R.A."/>
            <person name="Loreto R.G."/>
            <person name="Sebastian A."/>
            <person name="Albert I."/>
            <person name="Merrow M."/>
            <person name="Brachmann A."/>
            <person name="Hughes D.P."/>
        </authorList>
    </citation>
    <scope>NUCLEOTIDE SEQUENCE [LARGE SCALE GENOMIC DNA]</scope>
    <source>
        <strain evidence="4 5">SC16a</strain>
    </source>
</reference>